<dbReference type="InterPro" id="IPR023753">
    <property type="entry name" value="FAD/NAD-binding_dom"/>
</dbReference>
<evidence type="ECO:0000259" key="13">
    <source>
        <dbReference type="Pfam" id="PF07992"/>
    </source>
</evidence>
<keyword evidence="5" id="KW-0053">Apoptosis</keyword>
<evidence type="ECO:0000256" key="2">
    <source>
        <dbReference type="ARBA" id="ARBA00004173"/>
    </source>
</evidence>
<dbReference type="Pfam" id="PF14721">
    <property type="entry name" value="AIF_C"/>
    <property type="match status" value="1"/>
</dbReference>
<comment type="catalytic activity">
    <reaction evidence="11">
        <text>A + NADH + H(+) = AH2 + NAD(+)</text>
        <dbReference type="Rhea" id="RHEA:11356"/>
        <dbReference type="ChEBI" id="CHEBI:13193"/>
        <dbReference type="ChEBI" id="CHEBI:15378"/>
        <dbReference type="ChEBI" id="CHEBI:17499"/>
        <dbReference type="ChEBI" id="CHEBI:57540"/>
        <dbReference type="ChEBI" id="CHEBI:57945"/>
    </reaction>
</comment>
<evidence type="ECO:0000256" key="9">
    <source>
        <dbReference type="ARBA" id="ARBA00023027"/>
    </source>
</evidence>
<dbReference type="GO" id="GO:0005739">
    <property type="term" value="C:mitochondrion"/>
    <property type="evidence" value="ECO:0007669"/>
    <property type="project" value="UniProtKB-SubCell"/>
</dbReference>
<dbReference type="Pfam" id="PF07992">
    <property type="entry name" value="Pyr_redox_2"/>
    <property type="match status" value="1"/>
</dbReference>
<evidence type="ECO:0000256" key="7">
    <source>
        <dbReference type="ARBA" id="ARBA00022946"/>
    </source>
</evidence>
<keyword evidence="6" id="KW-0274">FAD</keyword>
<feature type="compositionally biased region" description="Pro residues" evidence="12">
    <location>
        <begin position="68"/>
        <end position="84"/>
    </location>
</feature>
<comment type="similarity">
    <text evidence="3">Belongs to the FAD-dependent oxidoreductase family.</text>
</comment>
<evidence type="ECO:0000313" key="16">
    <source>
        <dbReference type="RefSeq" id="XP_028035656.1"/>
    </source>
</evidence>
<dbReference type="GO" id="GO:0006915">
    <property type="term" value="P:apoptotic process"/>
    <property type="evidence" value="ECO:0007669"/>
    <property type="project" value="UniProtKB-KW"/>
</dbReference>
<dbReference type="InterPro" id="IPR050446">
    <property type="entry name" value="FAD-oxidoreductase/Apoptosis"/>
</dbReference>
<comment type="subcellular location">
    <subcellularLocation>
        <location evidence="2">Mitochondrion</location>
    </subcellularLocation>
</comment>
<feature type="region of interest" description="Disordered" evidence="12">
    <location>
        <begin position="53"/>
        <end position="88"/>
    </location>
</feature>
<evidence type="ECO:0000313" key="15">
    <source>
        <dbReference type="Proteomes" id="UP000504629"/>
    </source>
</evidence>
<gene>
    <name evidence="16" type="primary">LOC114247048</name>
</gene>
<organism evidence="15 16">
    <name type="scientific">Bombyx mandarina</name>
    <name type="common">Wild silk moth</name>
    <name type="synonym">Wild silkworm</name>
    <dbReference type="NCBI Taxonomy" id="7092"/>
    <lineage>
        <taxon>Eukaryota</taxon>
        <taxon>Metazoa</taxon>
        <taxon>Ecdysozoa</taxon>
        <taxon>Arthropoda</taxon>
        <taxon>Hexapoda</taxon>
        <taxon>Insecta</taxon>
        <taxon>Pterygota</taxon>
        <taxon>Neoptera</taxon>
        <taxon>Endopterygota</taxon>
        <taxon>Lepidoptera</taxon>
        <taxon>Glossata</taxon>
        <taxon>Ditrysia</taxon>
        <taxon>Bombycoidea</taxon>
        <taxon>Bombycidae</taxon>
        <taxon>Bombycinae</taxon>
        <taxon>Bombyx</taxon>
    </lineage>
</organism>
<keyword evidence="8" id="KW-0560">Oxidoreductase</keyword>
<protein>
    <submittedName>
        <fullName evidence="16">Apoptosis-inducing factor 1, mitochondrial-like isoform X1</fullName>
    </submittedName>
</protein>
<comment type="cofactor">
    <cofactor evidence="1">
        <name>FAD</name>
        <dbReference type="ChEBI" id="CHEBI:57692"/>
    </cofactor>
</comment>
<dbReference type="GO" id="GO:0016174">
    <property type="term" value="F:NAD(P)H oxidase H2O2-forming activity"/>
    <property type="evidence" value="ECO:0007669"/>
    <property type="project" value="TreeGrafter"/>
</dbReference>
<evidence type="ECO:0000256" key="6">
    <source>
        <dbReference type="ARBA" id="ARBA00022827"/>
    </source>
</evidence>
<proteinExistence type="inferred from homology"/>
<dbReference type="InterPro" id="IPR016156">
    <property type="entry name" value="FAD/NAD-linked_Rdtase_dimer_sf"/>
</dbReference>
<dbReference type="OrthoDB" id="6029at2759"/>
<dbReference type="PANTHER" id="PTHR43557:SF4">
    <property type="entry name" value="APOPTOSIS-INDUCING FACTOR 1, MITOCHONDRIAL"/>
    <property type="match status" value="1"/>
</dbReference>
<keyword evidence="9" id="KW-0520">NAD</keyword>
<name>A0A6J2K0A9_BOMMA</name>
<keyword evidence="7" id="KW-0809">Transit peptide</keyword>
<dbReference type="SMART" id="SM01353">
    <property type="entry name" value="AIF_C"/>
    <property type="match status" value="1"/>
</dbReference>
<keyword evidence="15" id="KW-1185">Reference proteome</keyword>
<dbReference type="GO" id="GO:0033108">
    <property type="term" value="P:mitochondrial respiratory chain complex assembly"/>
    <property type="evidence" value="ECO:0007669"/>
    <property type="project" value="TreeGrafter"/>
</dbReference>
<keyword evidence="10" id="KW-0496">Mitochondrion</keyword>
<dbReference type="SUPFAM" id="SSF51905">
    <property type="entry name" value="FAD/NAD(P)-binding domain"/>
    <property type="match status" value="2"/>
</dbReference>
<feature type="compositionally biased region" description="Low complexity" evidence="12">
    <location>
        <begin position="58"/>
        <end position="67"/>
    </location>
</feature>
<evidence type="ECO:0000256" key="4">
    <source>
        <dbReference type="ARBA" id="ARBA00022630"/>
    </source>
</evidence>
<dbReference type="Gene3D" id="3.30.390.30">
    <property type="match status" value="1"/>
</dbReference>
<keyword evidence="4" id="KW-0285">Flavoprotein</keyword>
<evidence type="ECO:0000256" key="12">
    <source>
        <dbReference type="SAM" id="MobiDB-lite"/>
    </source>
</evidence>
<dbReference type="AlphaFoldDB" id="A0A6J2K0A9"/>
<dbReference type="InterPro" id="IPR029324">
    <property type="entry name" value="AIF_C"/>
</dbReference>
<evidence type="ECO:0000256" key="1">
    <source>
        <dbReference type="ARBA" id="ARBA00001974"/>
    </source>
</evidence>
<evidence type="ECO:0000256" key="8">
    <source>
        <dbReference type="ARBA" id="ARBA00023002"/>
    </source>
</evidence>
<feature type="domain" description="FAD/NAD(P)-binding" evidence="13">
    <location>
        <begin position="150"/>
        <end position="485"/>
    </location>
</feature>
<dbReference type="Proteomes" id="UP000504629">
    <property type="component" value="Unplaced"/>
</dbReference>
<dbReference type="Gene3D" id="3.50.50.60">
    <property type="entry name" value="FAD/NAD(P)-binding domain"/>
    <property type="match status" value="2"/>
</dbReference>
<dbReference type="PANTHER" id="PTHR43557">
    <property type="entry name" value="APOPTOSIS-INDUCING FACTOR 1"/>
    <property type="match status" value="1"/>
</dbReference>
<reference evidence="16" key="1">
    <citation type="submission" date="2025-08" db="UniProtKB">
        <authorList>
            <consortium name="RefSeq"/>
        </authorList>
    </citation>
    <scope>IDENTIFICATION</scope>
    <source>
        <tissue evidence="16">Silk gland</tissue>
    </source>
</reference>
<evidence type="ECO:0000256" key="11">
    <source>
        <dbReference type="ARBA" id="ARBA00047786"/>
    </source>
</evidence>
<dbReference type="SUPFAM" id="SSF55424">
    <property type="entry name" value="FAD/NAD-linked reductases, dimerisation (C-terminal) domain"/>
    <property type="match status" value="1"/>
</dbReference>
<accession>A0A6J2K0A9</accession>
<sequence length="633" mass="68045">MLRAVSVLCGESQSFLLYTTARRDAYKLFRNTYASASTSSQRPRKIKKYRTTVLTSEASQASHSPSVHSPPPAQSSPPPTPPSQSPRRSWTVAAALALTASVGGIYFFRKLSEEENKIIPSEDAPKKNVEPVRTPIPASADHLPRHVQFLLVGAGTASFAAMRAIRSQKPDAQVLMVGSEYQLPYMRPPLTKELWREPDLDKVTDLDSLTFKQWNGRVRSLAYEPSAFYTPVEQLEERGAGCGVARGWAVRRLDVARRRATLEGAGGAGGTHTLTYDYCLVATGVVARRSAALAGARGAGRARTLRTADDVTQLAARLAGGDVQRVAVLGGGLLATELSAALAARLKDTGKTVLELYRESSPLASILPSYLAEEAARRLQEAGVTLLPEADVVDSRVVDDKVLMRLASGAEVEADYVVECVGTEFDPALADASELEVHPELGGVVVNPELQARPRVWAAGSAACHWAPREGRRRGALHDHAVTSGRRAGDNMLADMLGTAPAPYTHPHMFWTDLGPDLGYEAIGTIDSKLKTVGVFSEDAVTELRAHAAAAGEGDVGGPGEGAAGAAVRLEGGAAGGRRYERGVVFYLEGRRVVGVLLWNLFNRMHVARQVLAQAEFEDLFEVAKLFALHEDE</sequence>
<dbReference type="KEGG" id="bman:114247048"/>
<evidence type="ECO:0000256" key="3">
    <source>
        <dbReference type="ARBA" id="ARBA00006442"/>
    </source>
</evidence>
<dbReference type="GO" id="GO:0071949">
    <property type="term" value="F:FAD binding"/>
    <property type="evidence" value="ECO:0007669"/>
    <property type="project" value="TreeGrafter"/>
</dbReference>
<evidence type="ECO:0000259" key="14">
    <source>
        <dbReference type="Pfam" id="PF14721"/>
    </source>
</evidence>
<evidence type="ECO:0000256" key="10">
    <source>
        <dbReference type="ARBA" id="ARBA00023128"/>
    </source>
</evidence>
<dbReference type="RefSeq" id="XP_028035656.1">
    <property type="nucleotide sequence ID" value="XM_028179855.1"/>
</dbReference>
<dbReference type="InterPro" id="IPR036188">
    <property type="entry name" value="FAD/NAD-bd_sf"/>
</dbReference>
<evidence type="ECO:0000256" key="5">
    <source>
        <dbReference type="ARBA" id="ARBA00022703"/>
    </source>
</evidence>
<dbReference type="GO" id="GO:0046983">
    <property type="term" value="F:protein dimerization activity"/>
    <property type="evidence" value="ECO:0007669"/>
    <property type="project" value="InterPro"/>
</dbReference>
<dbReference type="GeneID" id="114247048"/>
<dbReference type="PRINTS" id="PR00368">
    <property type="entry name" value="FADPNR"/>
</dbReference>
<feature type="domain" description="Mitochondrial apoptosis-inducing factor C-terminal" evidence="14">
    <location>
        <begin position="496"/>
        <end position="613"/>
    </location>
</feature>